<organism evidence="1">
    <name type="scientific">Antheraea pernyi nuclear polyhedrosis virus</name>
    <name type="common">ApNPV</name>
    <dbReference type="NCBI Taxonomy" id="161494"/>
    <lineage>
        <taxon>Viruses</taxon>
        <taxon>Viruses incertae sedis</taxon>
        <taxon>Naldaviricetes</taxon>
        <taxon>Lefavirales</taxon>
        <taxon>Baculoviridae</taxon>
        <taxon>Alphabaculovirus</taxon>
        <taxon>Alphabaculovirus anpernyi</taxon>
    </lineage>
</organism>
<accession>A0A1V1G5A3</accession>
<proteinExistence type="predicted"/>
<name>A0A1V1G5A3_NPVAP</name>
<evidence type="ECO:0000313" key="1">
    <source>
        <dbReference type="EMBL" id="BAX08806.1"/>
    </source>
</evidence>
<organismHost>
    <name type="scientific">Antheraea pernyi</name>
    <name type="common">Chinese oak silk moth</name>
    <name type="synonym">Bombyx pernyi</name>
    <dbReference type="NCBI Taxonomy" id="7119"/>
</organismHost>
<dbReference type="EMBL" id="LC194889">
    <property type="protein sequence ID" value="BAX08806.1"/>
    <property type="molecule type" value="Genomic_DNA"/>
</dbReference>
<gene>
    <name evidence="1" type="primary">ORF37</name>
</gene>
<sequence>MLLTALCEVRSNAWCTSALPKYMACSIFSSNTSSCASVLRWCRSSVRLIIPPRNSEIITQYCKNCSSEKVVVVDRKLVATAPNAHSVTVTYDMTSTGNCVVVYREQHLSRFIVASYTDRGPENTELQNLPKSFILAHLICGRAPAIKGAAGRTAIKQPAFVMKLSWILAFIIILSAAFARNALLDPLAAPAAHAGHLAGAPATRIRVAYNAAEQRLQECRAYLYI</sequence>
<dbReference type="InterPro" id="IPR035259">
    <property type="entry name" value="DUF5437"/>
</dbReference>
<reference evidence="1" key="1">
    <citation type="submission" date="2016-11" db="EMBL/GenBank/DDBJ databases">
        <title>Comparative analyses of deletion mutations and their pathological effects of nucleopolyhedroviruses isolated from saturniid wild silkworms.</title>
        <authorList>
            <person name="Sasaki K."/>
            <person name="Huang Y."/>
            <person name="Shi M."/>
            <person name="Wang X."/>
            <person name="Kajiura Z."/>
            <person name="Kobayashi J."/>
        </authorList>
    </citation>
    <scope>NUCLEOTIDE SEQUENCE</scope>
    <source>
        <strain evidence="1">Liaoning</strain>
    </source>
</reference>
<dbReference type="Pfam" id="PF17505">
    <property type="entry name" value="DUF5437"/>
    <property type="match status" value="1"/>
</dbReference>
<protein>
    <submittedName>
        <fullName evidence="1">Uncharacterized protein</fullName>
    </submittedName>
</protein>